<evidence type="ECO:0000313" key="3">
    <source>
        <dbReference type="Proteomes" id="UP000653644"/>
    </source>
</evidence>
<gene>
    <name evidence="2" type="ORF">GCM10010345_30700</name>
</gene>
<sequence length="109" mass="11859">MVQRAQAHPVLDLVGPAERPPAHVGGLQSDRYRADPAVVSAEGAPVLVGGQHHFPHPPVPLPAYGRERLGLRRFQVQADGFAQFPVQGGREVQVEQQSRDSAEQIRFAP</sequence>
<reference evidence="3" key="1">
    <citation type="journal article" date="2019" name="Int. J. Syst. Evol. Microbiol.">
        <title>The Global Catalogue of Microorganisms (GCM) 10K type strain sequencing project: providing services to taxonomists for standard genome sequencing and annotation.</title>
        <authorList>
            <consortium name="The Broad Institute Genomics Platform"/>
            <consortium name="The Broad Institute Genome Sequencing Center for Infectious Disease"/>
            <person name="Wu L."/>
            <person name="Ma J."/>
        </authorList>
    </citation>
    <scope>NUCLEOTIDE SEQUENCE [LARGE SCALE GENOMIC DNA]</scope>
    <source>
        <strain evidence="3">JCM 4733</strain>
    </source>
</reference>
<proteinExistence type="predicted"/>
<feature type="region of interest" description="Disordered" evidence="1">
    <location>
        <begin position="89"/>
        <end position="109"/>
    </location>
</feature>
<dbReference type="EMBL" id="BMVN01000008">
    <property type="protein sequence ID" value="GHA23493.1"/>
    <property type="molecule type" value="Genomic_DNA"/>
</dbReference>
<name>A0ABQ3CLF4_9ACTN</name>
<keyword evidence="3" id="KW-1185">Reference proteome</keyword>
<comment type="caution">
    <text evidence="2">The sequence shown here is derived from an EMBL/GenBank/DDBJ whole genome shotgun (WGS) entry which is preliminary data.</text>
</comment>
<protein>
    <submittedName>
        <fullName evidence="2">Uncharacterized protein</fullName>
    </submittedName>
</protein>
<evidence type="ECO:0000313" key="2">
    <source>
        <dbReference type="EMBL" id="GHA23493.1"/>
    </source>
</evidence>
<feature type="region of interest" description="Disordered" evidence="1">
    <location>
        <begin position="1"/>
        <end position="30"/>
    </location>
</feature>
<organism evidence="2 3">
    <name type="scientific">Streptomyces canarius</name>
    <dbReference type="NCBI Taxonomy" id="285453"/>
    <lineage>
        <taxon>Bacteria</taxon>
        <taxon>Bacillati</taxon>
        <taxon>Actinomycetota</taxon>
        <taxon>Actinomycetes</taxon>
        <taxon>Kitasatosporales</taxon>
        <taxon>Streptomycetaceae</taxon>
        <taxon>Streptomyces</taxon>
    </lineage>
</organism>
<accession>A0ABQ3CLF4</accession>
<dbReference type="Proteomes" id="UP000653644">
    <property type="component" value="Unassembled WGS sequence"/>
</dbReference>
<evidence type="ECO:0000256" key="1">
    <source>
        <dbReference type="SAM" id="MobiDB-lite"/>
    </source>
</evidence>